<evidence type="ECO:0000256" key="1">
    <source>
        <dbReference type="ARBA" id="ARBA00022553"/>
    </source>
</evidence>
<feature type="region of interest" description="Disordered" evidence="2">
    <location>
        <begin position="1"/>
        <end position="32"/>
    </location>
</feature>
<feature type="region of interest" description="Disordered" evidence="2">
    <location>
        <begin position="421"/>
        <end position="492"/>
    </location>
</feature>
<dbReference type="InterPro" id="IPR046869">
    <property type="entry name" value="SLM1/RGC1-like_PH"/>
</dbReference>
<feature type="compositionally biased region" description="Basic and acidic residues" evidence="2">
    <location>
        <begin position="449"/>
        <end position="468"/>
    </location>
</feature>
<dbReference type="EMBL" id="MCBQ01020989">
    <property type="protein sequence ID" value="RKF54388.1"/>
    <property type="molecule type" value="Genomic_DNA"/>
</dbReference>
<dbReference type="Pfam" id="PF20399">
    <property type="entry name" value="PH_20"/>
    <property type="match status" value="1"/>
</dbReference>
<evidence type="ECO:0000256" key="2">
    <source>
        <dbReference type="SAM" id="MobiDB-lite"/>
    </source>
</evidence>
<keyword evidence="5" id="KW-1185">Reference proteome</keyword>
<dbReference type="Proteomes" id="UP000283383">
    <property type="component" value="Unassembled WGS sequence"/>
</dbReference>
<protein>
    <submittedName>
        <fullName evidence="4">Cytoskeletal signaling protein slm1</fullName>
    </submittedName>
</protein>
<sequence length="492" mass="54749">MTGDSSALASPATRQHTMSSVMSEDAVPSEDPRNTVELLLERLTAWKHVVDTFDEYMSTTEKILRSQAKEYEKVLKTVQNPLKAGHHFDQNVGGIASLFENMRQNTQGIINSHLEAEKNVKGSILPVIDKLRKEIKHQSKELSSGAVKGAKEIEKARNTTQKHIEILGQNAAGFDSSGGRINSLEDPYVLRRGVLHRLSKQVMEENNQRQVLITLQSNFSQFEQHIVEVIQTSLASLTHCTNVQVQSHQEHYSDIMKTAQAIPLDFEWNGFMSRSGDLLVDPTTPDRSIDTITFPNQDHRATNSIIEGNLERKSRNKLSFAGFTTGYYVVTMSKFFHEFKDDDYIRRDPTPELSIYLPEATISLTSGEKFTVKGKDVSKGLSSKLSGHSELHFKASSAEEAQKWVNALHSAMGNVNKTAGDLSEEVSKEEVKSSPSPPTYIEESSVTIGEKETQKSVRSLCLDDKDSTNQDSDTIKPLSSHPVDNTIAKAGE</sequence>
<dbReference type="InterPro" id="IPR011993">
    <property type="entry name" value="PH-like_dom_sf"/>
</dbReference>
<dbReference type="Pfam" id="PF20400">
    <property type="entry name" value="BAR_4"/>
    <property type="match status" value="1"/>
</dbReference>
<keyword evidence="1" id="KW-0597">Phosphoprotein</keyword>
<dbReference type="PROSITE" id="PS50003">
    <property type="entry name" value="PH_DOMAIN"/>
    <property type="match status" value="1"/>
</dbReference>
<gene>
    <name evidence="4" type="ORF">GcM3_209013</name>
</gene>
<proteinExistence type="predicted"/>
<dbReference type="SUPFAM" id="SSF50729">
    <property type="entry name" value="PH domain-like"/>
    <property type="match status" value="1"/>
</dbReference>
<dbReference type="Gene3D" id="2.30.29.30">
    <property type="entry name" value="Pleckstrin-homology domain (PH domain)/Phosphotyrosine-binding domain (PTB)"/>
    <property type="match status" value="1"/>
</dbReference>
<dbReference type="AlphaFoldDB" id="A0A420HAF7"/>
<dbReference type="PANTHER" id="PTHR31941">
    <property type="entry name" value="CYTOSKELETAL SIGNALING PROTEIN SLM1"/>
    <property type="match status" value="1"/>
</dbReference>
<dbReference type="InterPro" id="IPR046868">
    <property type="entry name" value="BAR_4"/>
</dbReference>
<dbReference type="STRING" id="62708.A0A420HAF7"/>
<evidence type="ECO:0000313" key="4">
    <source>
        <dbReference type="EMBL" id="RKF54388.1"/>
    </source>
</evidence>
<name>A0A420HAF7_9PEZI</name>
<comment type="caution">
    <text evidence="4">The sequence shown here is derived from an EMBL/GenBank/DDBJ whole genome shotgun (WGS) entry which is preliminary data.</text>
</comment>
<dbReference type="Gene3D" id="1.20.1270.60">
    <property type="entry name" value="Arfaptin homology (AH) domain/BAR domain"/>
    <property type="match status" value="1"/>
</dbReference>
<dbReference type="InterPro" id="IPR027267">
    <property type="entry name" value="AH/BAR_dom_sf"/>
</dbReference>
<evidence type="ECO:0000259" key="3">
    <source>
        <dbReference type="PROSITE" id="PS50003"/>
    </source>
</evidence>
<dbReference type="InterPro" id="IPR001849">
    <property type="entry name" value="PH_domain"/>
</dbReference>
<feature type="domain" description="PH" evidence="3">
    <location>
        <begin position="303"/>
        <end position="413"/>
    </location>
</feature>
<reference evidence="4 5" key="1">
    <citation type="journal article" date="2018" name="BMC Genomics">
        <title>Comparative genome analyses reveal sequence features reflecting distinct modes of host-adaptation between dicot and monocot powdery mildew.</title>
        <authorList>
            <person name="Wu Y."/>
            <person name="Ma X."/>
            <person name="Pan Z."/>
            <person name="Kale S.D."/>
            <person name="Song Y."/>
            <person name="King H."/>
            <person name="Zhang Q."/>
            <person name="Presley C."/>
            <person name="Deng X."/>
            <person name="Wei C.I."/>
            <person name="Xiao S."/>
        </authorList>
    </citation>
    <scope>NUCLEOTIDE SEQUENCE [LARGE SCALE GENOMIC DNA]</scope>
    <source>
        <strain evidence="4">UMSG3</strain>
    </source>
</reference>
<dbReference type="SMART" id="SM00233">
    <property type="entry name" value="PH"/>
    <property type="match status" value="1"/>
</dbReference>
<feature type="compositionally biased region" description="Polar residues" evidence="2">
    <location>
        <begin position="1"/>
        <end position="22"/>
    </location>
</feature>
<organism evidence="4 5">
    <name type="scientific">Golovinomyces cichoracearum</name>
    <dbReference type="NCBI Taxonomy" id="62708"/>
    <lineage>
        <taxon>Eukaryota</taxon>
        <taxon>Fungi</taxon>
        <taxon>Dikarya</taxon>
        <taxon>Ascomycota</taxon>
        <taxon>Pezizomycotina</taxon>
        <taxon>Leotiomycetes</taxon>
        <taxon>Erysiphales</taxon>
        <taxon>Erysiphaceae</taxon>
        <taxon>Golovinomyces</taxon>
    </lineage>
</organism>
<accession>A0A420HAF7</accession>
<dbReference type="PANTHER" id="PTHR31941:SF1">
    <property type="entry name" value="CYTOSKELETAL SIGNALING PROTEIN SLM1"/>
    <property type="match status" value="1"/>
</dbReference>
<evidence type="ECO:0000313" key="5">
    <source>
        <dbReference type="Proteomes" id="UP000283383"/>
    </source>
</evidence>